<keyword evidence="4" id="KW-0964">Secreted</keyword>
<dbReference type="InterPro" id="IPR001534">
    <property type="entry name" value="Transthyretin-like"/>
</dbReference>
<dbReference type="PROSITE" id="PS50011">
    <property type="entry name" value="PROTEIN_KINASE_DOM"/>
    <property type="match status" value="1"/>
</dbReference>
<dbReference type="InterPro" id="IPR000980">
    <property type="entry name" value="SH2"/>
</dbReference>
<evidence type="ECO:0000259" key="15">
    <source>
        <dbReference type="PROSITE" id="PS50001"/>
    </source>
</evidence>
<keyword evidence="7 13" id="KW-0547">Nucleotide-binding</keyword>
<dbReference type="Proteomes" id="UP000276991">
    <property type="component" value="Unassembled WGS sequence"/>
</dbReference>
<dbReference type="EMBL" id="UPTC01001025">
    <property type="protein sequence ID" value="VBB30877.1"/>
    <property type="molecule type" value="Genomic_DNA"/>
</dbReference>
<feature type="region of interest" description="Disordered" evidence="14">
    <location>
        <begin position="38"/>
        <end position="59"/>
    </location>
</feature>
<dbReference type="InterPro" id="IPR011009">
    <property type="entry name" value="Kinase-like_dom_sf"/>
</dbReference>
<evidence type="ECO:0000256" key="7">
    <source>
        <dbReference type="ARBA" id="ARBA00022741"/>
    </source>
</evidence>
<evidence type="ECO:0000256" key="13">
    <source>
        <dbReference type="PROSITE-ProRule" id="PRU10141"/>
    </source>
</evidence>
<keyword evidence="6" id="KW-0732">Signal</keyword>
<keyword evidence="5" id="KW-0808">Transferase</keyword>
<keyword evidence="9 13" id="KW-0067">ATP-binding</keyword>
<dbReference type="AlphaFoldDB" id="A0A498SBL5"/>
<evidence type="ECO:0000256" key="12">
    <source>
        <dbReference type="PROSITE-ProRule" id="PRU00191"/>
    </source>
</evidence>
<feature type="domain" description="Protein kinase" evidence="16">
    <location>
        <begin position="167"/>
        <end position="441"/>
    </location>
</feature>
<feature type="region of interest" description="Disordered" evidence="14">
    <location>
        <begin position="1"/>
        <end position="24"/>
    </location>
</feature>
<dbReference type="Pfam" id="PF01060">
    <property type="entry name" value="TTR-52"/>
    <property type="match status" value="1"/>
</dbReference>
<evidence type="ECO:0000313" key="18">
    <source>
        <dbReference type="Proteomes" id="UP000276991"/>
    </source>
</evidence>
<evidence type="ECO:0000256" key="10">
    <source>
        <dbReference type="ARBA" id="ARBA00023137"/>
    </source>
</evidence>
<dbReference type="Gene3D" id="3.30.505.10">
    <property type="entry name" value="SH2 domain"/>
    <property type="match status" value="1"/>
</dbReference>
<dbReference type="InterPro" id="IPR036860">
    <property type="entry name" value="SH2_dom_sf"/>
</dbReference>
<dbReference type="PANTHER" id="PTHR24418">
    <property type="entry name" value="TYROSINE-PROTEIN KINASE"/>
    <property type="match status" value="1"/>
</dbReference>
<sequence length="581" mass="66394">MTYRSYLPRSRKRKAMSGAAPKKKLEESAMISNVAELQLKPAPEKKSKPLSGGELQPVSENKDVQPVGDFLIRITQMKPCDPCELILSLRVSDNDSPASIRHVIIHRVKGKEGKTEWLTNQENKFDSLKELIDSYISSKKPVNPEIKTSQLIRPIARQPWEFLHENITLKEMIGEGQFGEVRAAEALIDGKKIPVAVKIAKTIKDQKHMQQAKEKTREMMHEARLMRYFDHENVVKIHGVAVCRQPLMIVIEMINGGCLTEVLESRKGDINENEKIENMSLGSARGLEYIHAQKIIHRDIAARNVLYTNDRVAKISDFGMSRYGELYAMSKGNKKVPLKWTAPESMVTYQYTPKTDVFSFSILLWEIFSDGEEPYKGMTSIEVKRMVVKILEELIEHRRTEESEIYNLHSAEKINSKDDIDDSDELSRSSISQEMFQYSVLLFTIFHMLSESDRILEKMQTIAIRGQLKCGEKNVVNTTVILGIDIRFVNEQILAIARTNTTGWFELKATIISADIVRPFFYVKVGQSSGIKCSQRYKQTVPYEFITKYGQPERWYDVGIINLQAICVKLPNETSCGNNNF</sequence>
<dbReference type="InterPro" id="IPR017441">
    <property type="entry name" value="Protein_kinase_ATP_BS"/>
</dbReference>
<dbReference type="Gene3D" id="1.10.510.10">
    <property type="entry name" value="Transferase(Phosphotransferase) domain 1"/>
    <property type="match status" value="1"/>
</dbReference>
<evidence type="ECO:0000256" key="9">
    <source>
        <dbReference type="ARBA" id="ARBA00022840"/>
    </source>
</evidence>
<comment type="similarity">
    <text evidence="2">Belongs to the nematode transthyretin-like family.</text>
</comment>
<keyword evidence="12" id="KW-0727">SH2 domain</keyword>
<dbReference type="CDD" id="cd00192">
    <property type="entry name" value="PTKc"/>
    <property type="match status" value="1"/>
</dbReference>
<dbReference type="PRINTS" id="PR00109">
    <property type="entry name" value="TYRKINASE"/>
</dbReference>
<dbReference type="SMART" id="SM00219">
    <property type="entry name" value="TyrKc"/>
    <property type="match status" value="1"/>
</dbReference>
<dbReference type="GO" id="GO:0004715">
    <property type="term" value="F:non-membrane spanning protein tyrosine kinase activity"/>
    <property type="evidence" value="ECO:0007669"/>
    <property type="project" value="UniProtKB-EC"/>
</dbReference>
<comment type="subcellular location">
    <subcellularLocation>
        <location evidence="1">Secreted</location>
    </subcellularLocation>
</comment>
<dbReference type="GO" id="GO:0005576">
    <property type="term" value="C:extracellular region"/>
    <property type="evidence" value="ECO:0007669"/>
    <property type="project" value="UniProtKB-SubCell"/>
</dbReference>
<feature type="domain" description="SH2" evidence="15">
    <location>
        <begin position="55"/>
        <end position="155"/>
    </location>
</feature>
<protein>
    <recommendedName>
        <fullName evidence="3">non-specific protein-tyrosine kinase</fullName>
        <ecNumber evidence="3">2.7.10.2</ecNumber>
    </recommendedName>
</protein>
<dbReference type="PROSITE" id="PS00109">
    <property type="entry name" value="PROTEIN_KINASE_TYR"/>
    <property type="match status" value="1"/>
</dbReference>
<dbReference type="EC" id="2.7.10.2" evidence="3"/>
<dbReference type="InterPro" id="IPR000719">
    <property type="entry name" value="Prot_kinase_dom"/>
</dbReference>
<keyword evidence="18" id="KW-1185">Reference proteome</keyword>
<evidence type="ECO:0000256" key="14">
    <source>
        <dbReference type="SAM" id="MobiDB-lite"/>
    </source>
</evidence>
<comment type="catalytic activity">
    <reaction evidence="11">
        <text>L-tyrosyl-[protein] + ATP = O-phospho-L-tyrosyl-[protein] + ADP + H(+)</text>
        <dbReference type="Rhea" id="RHEA:10596"/>
        <dbReference type="Rhea" id="RHEA-COMP:10136"/>
        <dbReference type="Rhea" id="RHEA-COMP:20101"/>
        <dbReference type="ChEBI" id="CHEBI:15378"/>
        <dbReference type="ChEBI" id="CHEBI:30616"/>
        <dbReference type="ChEBI" id="CHEBI:46858"/>
        <dbReference type="ChEBI" id="CHEBI:61978"/>
        <dbReference type="ChEBI" id="CHEBI:456216"/>
        <dbReference type="EC" id="2.7.10.2"/>
    </reaction>
</comment>
<dbReference type="InterPro" id="IPR008266">
    <property type="entry name" value="Tyr_kinase_AS"/>
</dbReference>
<evidence type="ECO:0000256" key="4">
    <source>
        <dbReference type="ARBA" id="ARBA00022525"/>
    </source>
</evidence>
<evidence type="ECO:0000256" key="1">
    <source>
        <dbReference type="ARBA" id="ARBA00004613"/>
    </source>
</evidence>
<dbReference type="InterPro" id="IPR020635">
    <property type="entry name" value="Tyr_kinase_cat_dom"/>
</dbReference>
<keyword evidence="8" id="KW-0418">Kinase</keyword>
<dbReference type="SUPFAM" id="SSF55550">
    <property type="entry name" value="SH2 domain"/>
    <property type="match status" value="1"/>
</dbReference>
<dbReference type="InterPro" id="IPR050198">
    <property type="entry name" value="Non-receptor_tyrosine_kinases"/>
</dbReference>
<dbReference type="SUPFAM" id="SSF56112">
    <property type="entry name" value="Protein kinase-like (PK-like)"/>
    <property type="match status" value="1"/>
</dbReference>
<evidence type="ECO:0000256" key="8">
    <source>
        <dbReference type="ARBA" id="ARBA00022777"/>
    </source>
</evidence>
<evidence type="ECO:0000313" key="17">
    <source>
        <dbReference type="EMBL" id="VBB30877.1"/>
    </source>
</evidence>
<keyword evidence="10" id="KW-0829">Tyrosine-protein kinase</keyword>
<feature type="binding site" evidence="13">
    <location>
        <position position="198"/>
    </location>
    <ligand>
        <name>ATP</name>
        <dbReference type="ChEBI" id="CHEBI:30616"/>
    </ligand>
</feature>
<name>A0A498SBL5_ACAVI</name>
<evidence type="ECO:0000256" key="5">
    <source>
        <dbReference type="ARBA" id="ARBA00022679"/>
    </source>
</evidence>
<dbReference type="PROSITE" id="PS50001">
    <property type="entry name" value="SH2"/>
    <property type="match status" value="1"/>
</dbReference>
<evidence type="ECO:0000256" key="3">
    <source>
        <dbReference type="ARBA" id="ARBA00011903"/>
    </source>
</evidence>
<dbReference type="GO" id="GO:0009986">
    <property type="term" value="C:cell surface"/>
    <property type="evidence" value="ECO:0007669"/>
    <property type="project" value="InterPro"/>
</dbReference>
<dbReference type="STRING" id="6277.A0A498SBL5"/>
<dbReference type="Pfam" id="PF07714">
    <property type="entry name" value="PK_Tyr_Ser-Thr"/>
    <property type="match status" value="1"/>
</dbReference>
<evidence type="ECO:0000256" key="2">
    <source>
        <dbReference type="ARBA" id="ARBA00010112"/>
    </source>
</evidence>
<dbReference type="PROSITE" id="PS00107">
    <property type="entry name" value="PROTEIN_KINASE_ATP"/>
    <property type="match status" value="1"/>
</dbReference>
<dbReference type="InterPro" id="IPR001245">
    <property type="entry name" value="Ser-Thr/Tyr_kinase_cat_dom"/>
</dbReference>
<evidence type="ECO:0000259" key="16">
    <source>
        <dbReference type="PROSITE" id="PS50011"/>
    </source>
</evidence>
<proteinExistence type="inferred from homology"/>
<dbReference type="Gene3D" id="2.60.40.3330">
    <property type="match status" value="1"/>
</dbReference>
<evidence type="ECO:0000256" key="11">
    <source>
        <dbReference type="ARBA" id="ARBA00051245"/>
    </source>
</evidence>
<evidence type="ECO:0000256" key="6">
    <source>
        <dbReference type="ARBA" id="ARBA00022729"/>
    </source>
</evidence>
<dbReference type="GO" id="GO:0005524">
    <property type="term" value="F:ATP binding"/>
    <property type="evidence" value="ECO:0007669"/>
    <property type="project" value="UniProtKB-UniRule"/>
</dbReference>
<dbReference type="InterPro" id="IPR038479">
    <property type="entry name" value="Transthyretin-like_sf"/>
</dbReference>
<organism evidence="17 18">
    <name type="scientific">Acanthocheilonema viteae</name>
    <name type="common">Filarial nematode worm</name>
    <name type="synonym">Dipetalonema viteae</name>
    <dbReference type="NCBI Taxonomy" id="6277"/>
    <lineage>
        <taxon>Eukaryota</taxon>
        <taxon>Metazoa</taxon>
        <taxon>Ecdysozoa</taxon>
        <taxon>Nematoda</taxon>
        <taxon>Chromadorea</taxon>
        <taxon>Rhabditida</taxon>
        <taxon>Spirurina</taxon>
        <taxon>Spiruromorpha</taxon>
        <taxon>Filarioidea</taxon>
        <taxon>Onchocercidae</taxon>
        <taxon>Acanthocheilonema</taxon>
    </lineage>
</organism>
<reference evidence="17 18" key="1">
    <citation type="submission" date="2018-08" db="EMBL/GenBank/DDBJ databases">
        <authorList>
            <person name="Laetsch R D."/>
            <person name="Stevens L."/>
            <person name="Kumar S."/>
            <person name="Blaxter L. M."/>
        </authorList>
    </citation>
    <scope>NUCLEOTIDE SEQUENCE [LARGE SCALE GENOMIC DNA]</scope>
</reference>
<gene>
    <name evidence="17" type="ORF">NAV_LOCUS5668</name>
</gene>
<accession>A0A498SBL5</accession>
<dbReference type="OrthoDB" id="3256376at2759"/>